<evidence type="ECO:0000256" key="3">
    <source>
        <dbReference type="ARBA" id="ARBA00022475"/>
    </source>
</evidence>
<evidence type="ECO:0000256" key="1">
    <source>
        <dbReference type="ARBA" id="ARBA00004429"/>
    </source>
</evidence>
<proteinExistence type="inferred from homology"/>
<dbReference type="GO" id="GO:0005886">
    <property type="term" value="C:plasma membrane"/>
    <property type="evidence" value="ECO:0007669"/>
    <property type="project" value="UniProtKB-SubCell"/>
</dbReference>
<sequence length="175" mass="19527">MEAVKKYVDKILLGVTATLFLIMVAVTTWQVIARYVLSNPSTITEEFIRFSLIWLSMLAASYVVGKRSHIAFTMISDRFKGKNKVGLELFIQSAFLLFSLAIMTYGGVKAISITMSQLSPSLGMPMGFVYLSLPVSGLLITFYSIFNMVQLLKKDKTPAMEKRDGVEYEKAGEVL</sequence>
<protein>
    <submittedName>
        <fullName evidence="11">TRAP-type C4-dicarboxylate transport system, small permease component</fullName>
    </submittedName>
</protein>
<evidence type="ECO:0000256" key="6">
    <source>
        <dbReference type="ARBA" id="ARBA00022989"/>
    </source>
</evidence>
<keyword evidence="4" id="KW-0997">Cell inner membrane</keyword>
<evidence type="ECO:0000256" key="2">
    <source>
        <dbReference type="ARBA" id="ARBA00022448"/>
    </source>
</evidence>
<dbReference type="Proteomes" id="UP000199017">
    <property type="component" value="Unassembled WGS sequence"/>
</dbReference>
<dbReference type="InterPro" id="IPR007387">
    <property type="entry name" value="TRAP_DctQ"/>
</dbReference>
<feature type="transmembrane region" description="Helical" evidence="9">
    <location>
        <begin position="85"/>
        <end position="108"/>
    </location>
</feature>
<organism evidence="11 12">
    <name type="scientific">Alteribacillus bidgolensis</name>
    <dbReference type="NCBI Taxonomy" id="930129"/>
    <lineage>
        <taxon>Bacteria</taxon>
        <taxon>Bacillati</taxon>
        <taxon>Bacillota</taxon>
        <taxon>Bacilli</taxon>
        <taxon>Bacillales</taxon>
        <taxon>Bacillaceae</taxon>
        <taxon>Alteribacillus</taxon>
    </lineage>
</organism>
<dbReference type="AlphaFoldDB" id="A0A1G8JPH1"/>
<keyword evidence="3" id="KW-1003">Cell membrane</keyword>
<evidence type="ECO:0000313" key="11">
    <source>
        <dbReference type="EMBL" id="SDI33001.1"/>
    </source>
</evidence>
<evidence type="ECO:0000256" key="4">
    <source>
        <dbReference type="ARBA" id="ARBA00022519"/>
    </source>
</evidence>
<feature type="transmembrane region" description="Helical" evidence="9">
    <location>
        <begin position="12"/>
        <end position="32"/>
    </location>
</feature>
<comment type="similarity">
    <text evidence="8">Belongs to the TRAP transporter small permease family.</text>
</comment>
<keyword evidence="5 9" id="KW-0812">Transmembrane</keyword>
<keyword evidence="2" id="KW-0813">Transport</keyword>
<keyword evidence="12" id="KW-1185">Reference proteome</keyword>
<evidence type="ECO:0000313" key="12">
    <source>
        <dbReference type="Proteomes" id="UP000199017"/>
    </source>
</evidence>
<dbReference type="RefSeq" id="WP_091585297.1">
    <property type="nucleotide sequence ID" value="NZ_FNDU01000006.1"/>
</dbReference>
<reference evidence="11 12" key="1">
    <citation type="submission" date="2016-10" db="EMBL/GenBank/DDBJ databases">
        <authorList>
            <person name="de Groot N.N."/>
        </authorList>
    </citation>
    <scope>NUCLEOTIDE SEQUENCE [LARGE SCALE GENOMIC DNA]</scope>
    <source>
        <strain evidence="12">P4B,CCM 7963,CECT 7998,DSM 25260,IBRC-M 10614,KCTC 13821</strain>
    </source>
</reference>
<comment type="subcellular location">
    <subcellularLocation>
        <location evidence="1">Cell inner membrane</location>
        <topology evidence="1">Multi-pass membrane protein</topology>
    </subcellularLocation>
</comment>
<dbReference type="Pfam" id="PF04290">
    <property type="entry name" value="DctQ"/>
    <property type="match status" value="1"/>
</dbReference>
<dbReference type="PANTHER" id="PTHR35011:SF2">
    <property type="entry name" value="2,3-DIKETO-L-GULONATE TRAP TRANSPORTER SMALL PERMEASE PROTEIN YIAM"/>
    <property type="match status" value="1"/>
</dbReference>
<name>A0A1G8JPH1_9BACI</name>
<evidence type="ECO:0000256" key="5">
    <source>
        <dbReference type="ARBA" id="ARBA00022692"/>
    </source>
</evidence>
<dbReference type="GO" id="GO:0022857">
    <property type="term" value="F:transmembrane transporter activity"/>
    <property type="evidence" value="ECO:0007669"/>
    <property type="project" value="TreeGrafter"/>
</dbReference>
<keyword evidence="7 9" id="KW-0472">Membrane</keyword>
<dbReference type="STRING" id="930129.SAMN05216352_106278"/>
<evidence type="ECO:0000256" key="9">
    <source>
        <dbReference type="SAM" id="Phobius"/>
    </source>
</evidence>
<feature type="domain" description="Tripartite ATP-independent periplasmic transporters DctQ component" evidence="10">
    <location>
        <begin position="23"/>
        <end position="153"/>
    </location>
</feature>
<dbReference type="PANTHER" id="PTHR35011">
    <property type="entry name" value="2,3-DIKETO-L-GULONATE TRAP TRANSPORTER SMALL PERMEASE PROTEIN YIAM"/>
    <property type="match status" value="1"/>
</dbReference>
<evidence type="ECO:0000256" key="7">
    <source>
        <dbReference type="ARBA" id="ARBA00023136"/>
    </source>
</evidence>
<accession>A0A1G8JPH1</accession>
<gene>
    <name evidence="11" type="ORF">SAMN05216352_106278</name>
</gene>
<dbReference type="GO" id="GO:0015740">
    <property type="term" value="P:C4-dicarboxylate transport"/>
    <property type="evidence" value="ECO:0007669"/>
    <property type="project" value="TreeGrafter"/>
</dbReference>
<feature type="transmembrane region" description="Helical" evidence="9">
    <location>
        <begin position="128"/>
        <end position="146"/>
    </location>
</feature>
<dbReference type="InterPro" id="IPR055348">
    <property type="entry name" value="DctQ"/>
</dbReference>
<dbReference type="EMBL" id="FNDU01000006">
    <property type="protein sequence ID" value="SDI33001.1"/>
    <property type="molecule type" value="Genomic_DNA"/>
</dbReference>
<keyword evidence="6 9" id="KW-1133">Transmembrane helix</keyword>
<evidence type="ECO:0000256" key="8">
    <source>
        <dbReference type="ARBA" id="ARBA00038436"/>
    </source>
</evidence>
<evidence type="ECO:0000259" key="10">
    <source>
        <dbReference type="Pfam" id="PF04290"/>
    </source>
</evidence>
<dbReference type="OrthoDB" id="9815614at2"/>
<feature type="transmembrane region" description="Helical" evidence="9">
    <location>
        <begin position="47"/>
        <end position="64"/>
    </location>
</feature>